<organism evidence="1 2">
    <name type="scientific">Anas platyrhynchos</name>
    <name type="common">Mallard</name>
    <name type="synonym">Anas boschas</name>
    <dbReference type="NCBI Taxonomy" id="8839"/>
    <lineage>
        <taxon>Eukaryota</taxon>
        <taxon>Metazoa</taxon>
        <taxon>Chordata</taxon>
        <taxon>Craniata</taxon>
        <taxon>Vertebrata</taxon>
        <taxon>Euteleostomi</taxon>
        <taxon>Archelosauria</taxon>
        <taxon>Archosauria</taxon>
        <taxon>Dinosauria</taxon>
        <taxon>Saurischia</taxon>
        <taxon>Theropoda</taxon>
        <taxon>Coelurosauria</taxon>
        <taxon>Aves</taxon>
        <taxon>Neognathae</taxon>
        <taxon>Galloanserae</taxon>
        <taxon>Anseriformes</taxon>
        <taxon>Anatidae</taxon>
        <taxon>Anatinae</taxon>
        <taxon>Anas</taxon>
    </lineage>
</organism>
<accession>R0L8S6</accession>
<proteinExistence type="predicted"/>
<dbReference type="Proteomes" id="UP000296049">
    <property type="component" value="Unassembled WGS sequence"/>
</dbReference>
<gene>
    <name evidence="1" type="ORF">Anapl_10825</name>
</gene>
<protein>
    <submittedName>
        <fullName evidence="1">Uncharacterized protein</fullName>
    </submittedName>
</protein>
<reference evidence="2" key="1">
    <citation type="journal article" date="2013" name="Nat. Genet.">
        <title>The duck genome and transcriptome provide insight into an avian influenza virus reservoir species.</title>
        <authorList>
            <person name="Huang Y."/>
            <person name="Li Y."/>
            <person name="Burt D.W."/>
            <person name="Chen H."/>
            <person name="Zhang Y."/>
            <person name="Qian W."/>
            <person name="Kim H."/>
            <person name="Gan S."/>
            <person name="Zhao Y."/>
            <person name="Li J."/>
            <person name="Yi K."/>
            <person name="Feng H."/>
            <person name="Zhu P."/>
            <person name="Li B."/>
            <person name="Liu Q."/>
            <person name="Fairley S."/>
            <person name="Magor K.E."/>
            <person name="Du Z."/>
            <person name="Hu X."/>
            <person name="Goodman L."/>
            <person name="Tafer H."/>
            <person name="Vignal A."/>
            <person name="Lee T."/>
            <person name="Kim K.W."/>
            <person name="Sheng Z."/>
            <person name="An Y."/>
            <person name="Searle S."/>
            <person name="Herrero J."/>
            <person name="Groenen M.A."/>
            <person name="Crooijmans R.P."/>
            <person name="Faraut T."/>
            <person name="Cai Q."/>
            <person name="Webster R.G."/>
            <person name="Aldridge J.R."/>
            <person name="Warren W.C."/>
            <person name="Bartschat S."/>
            <person name="Kehr S."/>
            <person name="Marz M."/>
            <person name="Stadler P.F."/>
            <person name="Smith J."/>
            <person name="Kraus R.H."/>
            <person name="Zhao Y."/>
            <person name="Ren L."/>
            <person name="Fei J."/>
            <person name="Morisson M."/>
            <person name="Kaiser P."/>
            <person name="Griffin D.K."/>
            <person name="Rao M."/>
            <person name="Pitel F."/>
            <person name="Wang J."/>
            <person name="Li N."/>
        </authorList>
    </citation>
    <scope>NUCLEOTIDE SEQUENCE [LARGE SCALE GENOMIC DNA]</scope>
</reference>
<dbReference type="EMBL" id="KB743896">
    <property type="protein sequence ID" value="EOA96707.1"/>
    <property type="molecule type" value="Genomic_DNA"/>
</dbReference>
<sequence>MCHWIEDHRVPPNPLVVPPGDLQQKVNPAYCLHPPGTDVQCSVVSWSPYSEILHKLAATASSTSAAPNQLPAGHRNGLILTCMNQQGILDAMEKKMHPRHMAAACCVFADEYKAVPNSLSYWKFAVFGVTQNHAVCCASFQDSPPPPSPPLAPVPCTDVSSCSNGRLLCRGGSSSGTVIYTSYLSHALDNIFLDKQSPWTKGLTVIIECGRNLKLVNAMEFDQKDVKQGVSC</sequence>
<name>R0L8S6_ANAPL</name>
<evidence type="ECO:0000313" key="1">
    <source>
        <dbReference type="EMBL" id="EOA96707.1"/>
    </source>
</evidence>
<dbReference type="AlphaFoldDB" id="R0L8S6"/>
<keyword evidence="2" id="KW-1185">Reference proteome</keyword>
<evidence type="ECO:0000313" key="2">
    <source>
        <dbReference type="Proteomes" id="UP000296049"/>
    </source>
</evidence>